<dbReference type="Proteomes" id="UP001329430">
    <property type="component" value="Chromosome 8"/>
</dbReference>
<keyword evidence="4" id="KW-0804">Transcription</keyword>
<dbReference type="PANTHER" id="PTHR13130">
    <property type="entry name" value="34 KDA TRANSCRIPTIONAL CO-ACTIVATOR-RELATED"/>
    <property type="match status" value="1"/>
</dbReference>
<dbReference type="GO" id="GO:0006357">
    <property type="term" value="P:regulation of transcription by RNA polymerase II"/>
    <property type="evidence" value="ECO:0007669"/>
    <property type="project" value="TreeGrafter"/>
</dbReference>
<dbReference type="PANTHER" id="PTHR13130:SF4">
    <property type="entry name" value="MEDIATOR OF RNA POLYMERASE II TRANSCRIPTION SUBUNIT 27"/>
    <property type="match status" value="1"/>
</dbReference>
<keyword evidence="5" id="KW-0539">Nucleus</keyword>
<sequence length="115" mass="12939">MERDLEQLHSALNYLKVLRSNVGQVFETVSNGLGANHGEEGKENKFMIELQELLTTVNNNLRDIESSVSNLTTPTGPFNLGNTSYLSQETTQERQSLYSQLVNSYRWTDKVNVSG</sequence>
<evidence type="ECO:0000313" key="7">
    <source>
        <dbReference type="Proteomes" id="UP001329430"/>
    </source>
</evidence>
<evidence type="ECO:0008006" key="8">
    <source>
        <dbReference type="Google" id="ProtNLM"/>
    </source>
</evidence>
<gene>
    <name evidence="6" type="ORF">RI129_010831</name>
</gene>
<dbReference type="GO" id="GO:0003713">
    <property type="term" value="F:transcription coactivator activity"/>
    <property type="evidence" value="ECO:0007669"/>
    <property type="project" value="TreeGrafter"/>
</dbReference>
<keyword evidence="3" id="KW-0805">Transcription regulation</keyword>
<comment type="caution">
    <text evidence="6">The sequence shown here is derived from an EMBL/GenBank/DDBJ whole genome shotgun (WGS) entry which is preliminary data.</text>
</comment>
<comment type="subcellular location">
    <subcellularLocation>
        <location evidence="1">Nucleus</location>
    </subcellularLocation>
</comment>
<accession>A0AAN7UZM0</accession>
<evidence type="ECO:0000256" key="5">
    <source>
        <dbReference type="ARBA" id="ARBA00023242"/>
    </source>
</evidence>
<dbReference type="EMBL" id="JAVRBK010000008">
    <property type="protein sequence ID" value="KAK5640020.1"/>
    <property type="molecule type" value="Genomic_DNA"/>
</dbReference>
<name>A0AAN7UZM0_9COLE</name>
<protein>
    <recommendedName>
        <fullName evidence="8">Mediator of RNA polymerase II transcription subunit 11</fullName>
    </recommendedName>
</protein>
<organism evidence="6 7">
    <name type="scientific">Pyrocoelia pectoralis</name>
    <dbReference type="NCBI Taxonomy" id="417401"/>
    <lineage>
        <taxon>Eukaryota</taxon>
        <taxon>Metazoa</taxon>
        <taxon>Ecdysozoa</taxon>
        <taxon>Arthropoda</taxon>
        <taxon>Hexapoda</taxon>
        <taxon>Insecta</taxon>
        <taxon>Pterygota</taxon>
        <taxon>Neoptera</taxon>
        <taxon>Endopterygota</taxon>
        <taxon>Coleoptera</taxon>
        <taxon>Polyphaga</taxon>
        <taxon>Elateriformia</taxon>
        <taxon>Elateroidea</taxon>
        <taxon>Lampyridae</taxon>
        <taxon>Lampyrinae</taxon>
        <taxon>Pyrocoelia</taxon>
    </lineage>
</organism>
<dbReference type="AlphaFoldDB" id="A0AAN7UZM0"/>
<evidence type="ECO:0000256" key="2">
    <source>
        <dbReference type="ARBA" id="ARBA00008048"/>
    </source>
</evidence>
<comment type="similarity">
    <text evidence="2">Belongs to the Mediator complex subunit 27 family.</text>
</comment>
<dbReference type="InterPro" id="IPR021627">
    <property type="entry name" value="Mediator_Med27"/>
</dbReference>
<evidence type="ECO:0000256" key="4">
    <source>
        <dbReference type="ARBA" id="ARBA00023163"/>
    </source>
</evidence>
<keyword evidence="7" id="KW-1185">Reference proteome</keyword>
<reference evidence="6 7" key="1">
    <citation type="journal article" date="2024" name="Insects">
        <title>An Improved Chromosome-Level Genome Assembly of the Firefly Pyrocoelia pectoralis.</title>
        <authorList>
            <person name="Fu X."/>
            <person name="Meyer-Rochow V.B."/>
            <person name="Ballantyne L."/>
            <person name="Zhu X."/>
        </authorList>
    </citation>
    <scope>NUCLEOTIDE SEQUENCE [LARGE SCALE GENOMIC DNA]</scope>
    <source>
        <strain evidence="6">XCY_ONT2</strain>
    </source>
</reference>
<proteinExistence type="inferred from homology"/>
<dbReference type="GO" id="GO:0016592">
    <property type="term" value="C:mediator complex"/>
    <property type="evidence" value="ECO:0007669"/>
    <property type="project" value="InterPro"/>
</dbReference>
<evidence type="ECO:0000256" key="1">
    <source>
        <dbReference type="ARBA" id="ARBA00004123"/>
    </source>
</evidence>
<evidence type="ECO:0000313" key="6">
    <source>
        <dbReference type="EMBL" id="KAK5640020.1"/>
    </source>
</evidence>
<evidence type="ECO:0000256" key="3">
    <source>
        <dbReference type="ARBA" id="ARBA00023015"/>
    </source>
</evidence>